<comment type="caution">
    <text evidence="1">The sequence shown here is derived from an EMBL/GenBank/DDBJ whole genome shotgun (WGS) entry which is preliminary data.</text>
</comment>
<dbReference type="AlphaFoldDB" id="A0A3A9YFG1"/>
<organism evidence="1 2">
    <name type="scientific">Streptomyces hoynatensis</name>
    <dbReference type="NCBI Taxonomy" id="1141874"/>
    <lineage>
        <taxon>Bacteria</taxon>
        <taxon>Bacillati</taxon>
        <taxon>Actinomycetota</taxon>
        <taxon>Actinomycetes</taxon>
        <taxon>Kitasatosporales</taxon>
        <taxon>Streptomycetaceae</taxon>
        <taxon>Streptomyces</taxon>
    </lineage>
</organism>
<dbReference type="EMBL" id="RBAL01000035">
    <property type="protein sequence ID" value="RKN35879.1"/>
    <property type="molecule type" value="Genomic_DNA"/>
</dbReference>
<accession>A0A3A9YFG1</accession>
<sequence length="103" mass="11684">MTRRSGRPRGRWCPEYGSRLKPRARPGAVFCSPACRARHWRMVRRTKARVAVIRSGPDGEAVCPVCGTPWAAGVERRADAVYCSPRCRTRAWRDRQAFAEPSQ</sequence>
<keyword evidence="2" id="KW-1185">Reference proteome</keyword>
<reference evidence="1 2" key="1">
    <citation type="journal article" date="2014" name="Int. J. Syst. Evol. Microbiol.">
        <title>Streptomyces hoynatensis sp. nov., isolated from deep marine sediment.</title>
        <authorList>
            <person name="Veyisoglu A."/>
            <person name="Sahin N."/>
        </authorList>
    </citation>
    <scope>NUCLEOTIDE SEQUENCE [LARGE SCALE GENOMIC DNA]</scope>
    <source>
        <strain evidence="1 2">KCTC 29097</strain>
    </source>
</reference>
<proteinExistence type="predicted"/>
<evidence type="ECO:0000313" key="2">
    <source>
        <dbReference type="Proteomes" id="UP000272474"/>
    </source>
</evidence>
<protein>
    <submittedName>
        <fullName evidence="1">Uncharacterized protein</fullName>
    </submittedName>
</protein>
<name>A0A3A9YFG1_9ACTN</name>
<evidence type="ECO:0000313" key="1">
    <source>
        <dbReference type="EMBL" id="RKN35879.1"/>
    </source>
</evidence>
<dbReference type="Proteomes" id="UP000272474">
    <property type="component" value="Unassembled WGS sequence"/>
</dbReference>
<gene>
    <name evidence="1" type="ORF">D7294_30710</name>
</gene>